<name>A0AAV6K2S5_9ERIC</name>
<dbReference type="Pfam" id="PF05641">
    <property type="entry name" value="Agenet"/>
    <property type="match status" value="1"/>
</dbReference>
<feature type="region of interest" description="Disordered" evidence="1">
    <location>
        <begin position="569"/>
        <end position="646"/>
    </location>
</feature>
<feature type="compositionally biased region" description="Basic and acidic residues" evidence="1">
    <location>
        <begin position="625"/>
        <end position="638"/>
    </location>
</feature>
<dbReference type="AlphaFoldDB" id="A0AAV6K2S5"/>
<dbReference type="EMBL" id="JACTNZ010000006">
    <property type="protein sequence ID" value="KAG5546695.1"/>
    <property type="molecule type" value="Genomic_DNA"/>
</dbReference>
<gene>
    <name evidence="3" type="ORF">RHGRI_018762</name>
</gene>
<dbReference type="PANTHER" id="PTHR31917:SF101">
    <property type="entry name" value="OS07G0607300 PROTEIN"/>
    <property type="match status" value="1"/>
</dbReference>
<feature type="compositionally biased region" description="Basic and acidic residues" evidence="1">
    <location>
        <begin position="102"/>
        <end position="112"/>
    </location>
</feature>
<comment type="caution">
    <text evidence="3">The sequence shown here is derived from an EMBL/GenBank/DDBJ whole genome shotgun (WGS) entry which is preliminary data.</text>
</comment>
<evidence type="ECO:0000313" key="3">
    <source>
        <dbReference type="EMBL" id="KAG5546695.1"/>
    </source>
</evidence>
<organism evidence="3 4">
    <name type="scientific">Rhododendron griersonianum</name>
    <dbReference type="NCBI Taxonomy" id="479676"/>
    <lineage>
        <taxon>Eukaryota</taxon>
        <taxon>Viridiplantae</taxon>
        <taxon>Streptophyta</taxon>
        <taxon>Embryophyta</taxon>
        <taxon>Tracheophyta</taxon>
        <taxon>Spermatophyta</taxon>
        <taxon>Magnoliopsida</taxon>
        <taxon>eudicotyledons</taxon>
        <taxon>Gunneridae</taxon>
        <taxon>Pentapetalae</taxon>
        <taxon>asterids</taxon>
        <taxon>Ericales</taxon>
        <taxon>Ericaceae</taxon>
        <taxon>Ericoideae</taxon>
        <taxon>Rhodoreae</taxon>
        <taxon>Rhododendron</taxon>
    </lineage>
</organism>
<dbReference type="CDD" id="cd20405">
    <property type="entry name" value="Tudor_Agenet_AtDUF_rpt1_3"/>
    <property type="match status" value="1"/>
</dbReference>
<feature type="compositionally biased region" description="Basic and acidic residues" evidence="1">
    <location>
        <begin position="591"/>
        <end position="607"/>
    </location>
</feature>
<dbReference type="PROSITE" id="PS51038">
    <property type="entry name" value="BAH"/>
    <property type="match status" value="1"/>
</dbReference>
<sequence>MVIIQNMAASGHCFVEWKEQFVSKERGNRVVHYFLKDISGESILAVVGTERSVRHMFYVVSEEFLNVQGADSSVHAGFRWRSRREVVNWLTSRLSKQHRHSDRSNKLQKDDLITEASGEQTPLPDYRGSLARNLKGHSSDIAWSGVSWTCGKQLKHYPAFCRNGIKIAIHSFVFVMAEEGNHYLAYIEDMYEDRKEQKKVKVRWFHRTQEIKRVISLRNPHPKEVFITPYAQVISVECVDGSAIVLAPEDYEKCLAGFPSTLVARLHLCYRQFKSNRVKPFKLSKLRGYFDQPIFSCLDPDFDDEELSPGDNVQVGVKRARRARERQMLTYESSFWNLKRRRLISHNFKVNEKVELLCQDSGIRGCWFRCTVLQVSQRQLKVQYDDLKDEDGCGNLEEWVPAFRLAMPDKLGMRCPSRQTIRPSLSHDQIDISLEVGAPVDTWWSDGWWEGVVTGIVDSGDESLQVYVPGEDLLLNVIRKNLRVSRDWMGDQWVDIEANRDILSAISAVVSQDTKVTASPTIVKEPDSDDLLKLCHEAPISTKLDVVEEEKVEPLDDFVPCDYVSRDMDQVNDEKQLVVEERDDSNTGDESPEKDNAEHAHSNHDNVEDQNDDDDDADNGGGVGDGDRDVDENGHTLDEFETAGQKCEAELLEVVA</sequence>
<dbReference type="InterPro" id="IPR014002">
    <property type="entry name" value="Agenet_dom_plant"/>
</dbReference>
<dbReference type="SMART" id="SM00743">
    <property type="entry name" value="Agenet"/>
    <property type="match status" value="2"/>
</dbReference>
<dbReference type="SMART" id="SM00439">
    <property type="entry name" value="BAH"/>
    <property type="match status" value="1"/>
</dbReference>
<dbReference type="Pfam" id="PF01426">
    <property type="entry name" value="BAH"/>
    <property type="match status" value="1"/>
</dbReference>
<dbReference type="PANTHER" id="PTHR31917">
    <property type="entry name" value="AGENET DOMAIN-CONTAINING PROTEIN-RELATED"/>
    <property type="match status" value="1"/>
</dbReference>
<dbReference type="InterPro" id="IPR001025">
    <property type="entry name" value="BAH_dom"/>
</dbReference>
<proteinExistence type="predicted"/>
<accession>A0AAV6K2S5</accession>
<feature type="compositionally biased region" description="Acidic residues" evidence="1">
    <location>
        <begin position="608"/>
        <end position="618"/>
    </location>
</feature>
<dbReference type="Proteomes" id="UP000823749">
    <property type="component" value="Chromosome 6"/>
</dbReference>
<protein>
    <recommendedName>
        <fullName evidence="2">BAH domain-containing protein</fullName>
    </recommendedName>
</protein>
<dbReference type="Gene3D" id="2.30.30.490">
    <property type="match status" value="1"/>
</dbReference>
<feature type="region of interest" description="Disordered" evidence="1">
    <location>
        <begin position="100"/>
        <end position="125"/>
    </location>
</feature>
<evidence type="ECO:0000256" key="1">
    <source>
        <dbReference type="SAM" id="MobiDB-lite"/>
    </source>
</evidence>
<evidence type="ECO:0000259" key="2">
    <source>
        <dbReference type="PROSITE" id="PS51038"/>
    </source>
</evidence>
<dbReference type="InterPro" id="IPR043151">
    <property type="entry name" value="BAH_sf"/>
</dbReference>
<dbReference type="InterPro" id="IPR008395">
    <property type="entry name" value="Agenet-like_dom"/>
</dbReference>
<evidence type="ECO:0000313" key="4">
    <source>
        <dbReference type="Proteomes" id="UP000823749"/>
    </source>
</evidence>
<dbReference type="GO" id="GO:0003682">
    <property type="term" value="F:chromatin binding"/>
    <property type="evidence" value="ECO:0007669"/>
    <property type="project" value="InterPro"/>
</dbReference>
<feature type="compositionally biased region" description="Acidic residues" evidence="1">
    <location>
        <begin position="581"/>
        <end position="590"/>
    </location>
</feature>
<feature type="domain" description="BAH" evidence="2">
    <location>
        <begin position="165"/>
        <end position="284"/>
    </location>
</feature>
<reference evidence="3 4" key="1">
    <citation type="submission" date="2020-08" db="EMBL/GenBank/DDBJ databases">
        <title>Plant Genome Project.</title>
        <authorList>
            <person name="Zhang R.-G."/>
        </authorList>
    </citation>
    <scope>NUCLEOTIDE SEQUENCE [LARGE SCALE GENOMIC DNA]</scope>
    <source>
        <strain evidence="3">WSP0</strain>
        <tissue evidence="3">Leaf</tissue>
    </source>
</reference>
<feature type="compositionally biased region" description="Basic and acidic residues" evidence="1">
    <location>
        <begin position="569"/>
        <end position="580"/>
    </location>
</feature>
<keyword evidence="4" id="KW-1185">Reference proteome</keyword>